<evidence type="ECO:0000313" key="21">
    <source>
        <dbReference type="WBParaSite" id="TREG1_11550.1"/>
    </source>
</evidence>
<keyword evidence="17" id="KW-0966">Cell projection</keyword>
<evidence type="ECO:0000256" key="13">
    <source>
        <dbReference type="ARBA" id="ARBA00022884"/>
    </source>
</evidence>
<keyword evidence="20" id="KW-1185">Reference proteome</keyword>
<organism evidence="20 21">
    <name type="scientific">Trichobilharzia regenti</name>
    <name type="common">Nasal bird schistosome</name>
    <dbReference type="NCBI Taxonomy" id="157069"/>
    <lineage>
        <taxon>Eukaryota</taxon>
        <taxon>Metazoa</taxon>
        <taxon>Spiralia</taxon>
        <taxon>Lophotrochozoa</taxon>
        <taxon>Platyhelminthes</taxon>
        <taxon>Trematoda</taxon>
        <taxon>Digenea</taxon>
        <taxon>Strigeidida</taxon>
        <taxon>Schistosomatoidea</taxon>
        <taxon>Schistosomatidae</taxon>
        <taxon>Trichobilharzia</taxon>
    </lineage>
</organism>
<evidence type="ECO:0000256" key="6">
    <source>
        <dbReference type="ARBA" id="ARBA00019964"/>
    </source>
</evidence>
<dbReference type="GO" id="GO:0000184">
    <property type="term" value="P:nuclear-transcribed mRNA catabolic process, nonsense-mediated decay"/>
    <property type="evidence" value="ECO:0007669"/>
    <property type="project" value="UniProtKB-KW"/>
</dbReference>
<evidence type="ECO:0000256" key="1">
    <source>
        <dbReference type="ARBA" id="ARBA00004210"/>
    </source>
</evidence>
<keyword evidence="7" id="KW-0813">Transport</keyword>
<comment type="similarity">
    <text evidence="5">Belongs to the CASC3 family.</text>
</comment>
<dbReference type="GO" id="GO:0005681">
    <property type="term" value="C:spliceosomal complex"/>
    <property type="evidence" value="ECO:0007669"/>
    <property type="project" value="UniProtKB-KW"/>
</dbReference>
<evidence type="ECO:0000256" key="9">
    <source>
        <dbReference type="ARBA" id="ARBA00022664"/>
    </source>
</evidence>
<dbReference type="SMART" id="SM01044">
    <property type="entry name" value="Btz"/>
    <property type="match status" value="1"/>
</dbReference>
<dbReference type="GO" id="GO:0051028">
    <property type="term" value="P:mRNA transport"/>
    <property type="evidence" value="ECO:0007669"/>
    <property type="project" value="UniProtKB-KW"/>
</dbReference>
<feature type="compositionally biased region" description="Polar residues" evidence="18">
    <location>
        <begin position="429"/>
        <end position="462"/>
    </location>
</feature>
<keyword evidence="8" id="KW-0963">Cytoplasm</keyword>
<sequence length="746" mass="83922">MDKYNKKARSYDTLFPTTASNDDKNRSYKFKQKVPTIGRDRDNSQLKCGTPELRTKPGPTYDQLPVTSRSSDRLTSKSSSHECLKDKSSPNSLNDCKGSGFEAAAFKSFSSQVPPESSDDDSYQDEQSGDENLPGARRHRNRFAVADCSGDCSERSVSRMHSVSDLNSYFSDTNQRDDNSKDPEAAVDVMIDGVSQLQVNGRENSPSPTSNNAVSVDSSGVEADKDKASRTFLPHARRYYMHDHRNLNGDVEVVRKRQSNQRWKHDKFNYRDQCPLSTKEIVWKYGYDIRKEKHPSNPNKIESGGSEPSKSTSNIPVNSDKNCNAERLSSSRTDDKQNGNKPDTGPHCDKVTITRDKRVKFSILRESRNRRFTIISHYRGNAVYQQKDMSMGLPQNLLSRNKPVLSTNHAASKSIVVSDPPIQDKNTKQMHSQPPKSSENQTLRSNSLQNSSIPCSGRSCHSTVPRRNLENLSRSQVADFERTREKKLATVNSLHTSSSSLKPRTRYNADHIDQQEKTSERIPKRYSSVRQDVTSVNSSVDKNNRPSNPENDASAKKTDCISKGTHIETVTENASAKSSHMPRETTENTNQTPTDMVSNTSVAQGEVQCEAVSFPLQSVPVTHYQQTLQYRQPIPVQYPTINPQLRTVYLSDVLQHDAQFQPPNPMISNYMLPNTQPQVHNVYASQMQNINFPVPVATTICFDGVPCGISNNPNHTYVIPMATNVAEPPWNRDLFLAENSQRIHWQ</sequence>
<keyword evidence="13" id="KW-0694">RNA-binding</keyword>
<evidence type="ECO:0000256" key="14">
    <source>
        <dbReference type="ARBA" id="ARBA00023161"/>
    </source>
</evidence>
<dbReference type="InterPro" id="IPR018545">
    <property type="entry name" value="Btz_dom"/>
</dbReference>
<feature type="region of interest" description="Disordered" evidence="18">
    <location>
        <begin position="571"/>
        <end position="595"/>
    </location>
</feature>
<dbReference type="GO" id="GO:0035145">
    <property type="term" value="C:exon-exon junction complex"/>
    <property type="evidence" value="ECO:0007669"/>
    <property type="project" value="InterPro"/>
</dbReference>
<evidence type="ECO:0000259" key="19">
    <source>
        <dbReference type="SMART" id="SM01044"/>
    </source>
</evidence>
<feature type="compositionally biased region" description="Acidic residues" evidence="18">
    <location>
        <begin position="117"/>
        <end position="129"/>
    </location>
</feature>
<keyword evidence="14" id="KW-0866">Nonsense-mediated mRNA decay</keyword>
<evidence type="ECO:0000256" key="17">
    <source>
        <dbReference type="ARBA" id="ARBA00023273"/>
    </source>
</evidence>
<dbReference type="PANTHER" id="PTHR13434">
    <property type="entry name" value="PROTEIN CASC3"/>
    <property type="match status" value="1"/>
</dbReference>
<evidence type="ECO:0000256" key="16">
    <source>
        <dbReference type="ARBA" id="ARBA00023242"/>
    </source>
</evidence>
<dbReference type="Proteomes" id="UP000050795">
    <property type="component" value="Unassembled WGS sequence"/>
</dbReference>
<feature type="region of interest" description="Disordered" evidence="18">
    <location>
        <begin position="1"/>
        <end position="139"/>
    </location>
</feature>
<feature type="compositionally biased region" description="Polar residues" evidence="18">
    <location>
        <begin position="490"/>
        <end position="502"/>
    </location>
</feature>
<dbReference type="GO" id="GO:0010494">
    <property type="term" value="C:cytoplasmic stress granule"/>
    <property type="evidence" value="ECO:0007669"/>
    <property type="project" value="UniProtKB-SubCell"/>
</dbReference>
<keyword evidence="11" id="KW-0509">mRNA transport</keyword>
<dbReference type="InterPro" id="IPR028544">
    <property type="entry name" value="CASC3"/>
</dbReference>
<comment type="subcellular location">
    <subcellularLocation>
        <location evidence="2">Cell projection</location>
        <location evidence="2">Dendrite</location>
    </subcellularLocation>
    <subcellularLocation>
        <location evidence="1">Cytoplasm</location>
        <location evidence="1">Stress granule</location>
    </subcellularLocation>
    <subcellularLocation>
        <location evidence="4">Cytoplasm</location>
        <location evidence="4">Perinuclear region</location>
    </subcellularLocation>
    <subcellularLocation>
        <location evidence="3">Nucleus speckle</location>
    </subcellularLocation>
</comment>
<evidence type="ECO:0000256" key="5">
    <source>
        <dbReference type="ARBA" id="ARBA00009548"/>
    </source>
</evidence>
<evidence type="ECO:0000256" key="10">
    <source>
        <dbReference type="ARBA" id="ARBA00022728"/>
    </source>
</evidence>
<dbReference type="GO" id="GO:0048471">
    <property type="term" value="C:perinuclear region of cytoplasm"/>
    <property type="evidence" value="ECO:0007669"/>
    <property type="project" value="UniProtKB-SubCell"/>
</dbReference>
<keyword evidence="15" id="KW-0508">mRNA splicing</keyword>
<evidence type="ECO:0000256" key="15">
    <source>
        <dbReference type="ARBA" id="ARBA00023187"/>
    </source>
</evidence>
<evidence type="ECO:0000256" key="18">
    <source>
        <dbReference type="SAM" id="MobiDB-lite"/>
    </source>
</evidence>
<feature type="region of interest" description="Disordered" evidence="18">
    <location>
        <begin position="409"/>
        <end position="468"/>
    </location>
</feature>
<keyword evidence="9" id="KW-0507">mRNA processing</keyword>
<dbReference type="GO" id="GO:0008380">
    <property type="term" value="P:RNA splicing"/>
    <property type="evidence" value="ECO:0007669"/>
    <property type="project" value="UniProtKB-KW"/>
</dbReference>
<proteinExistence type="inferred from homology"/>
<keyword evidence="16" id="KW-0539">Nucleus</keyword>
<evidence type="ECO:0000256" key="11">
    <source>
        <dbReference type="ARBA" id="ARBA00022816"/>
    </source>
</evidence>
<keyword evidence="10" id="KW-0747">Spliceosome</keyword>
<evidence type="ECO:0000256" key="2">
    <source>
        <dbReference type="ARBA" id="ARBA00004279"/>
    </source>
</evidence>
<feature type="compositionally biased region" description="Basic and acidic residues" evidence="18">
    <location>
        <begin position="70"/>
        <end position="88"/>
    </location>
</feature>
<feature type="compositionally biased region" description="Polar residues" evidence="18">
    <location>
        <begin position="528"/>
        <end position="551"/>
    </location>
</feature>
<feature type="compositionally biased region" description="Basic and acidic residues" evidence="18">
    <location>
        <begin position="507"/>
        <end position="523"/>
    </location>
</feature>
<evidence type="ECO:0000313" key="20">
    <source>
        <dbReference type="Proteomes" id="UP000050795"/>
    </source>
</evidence>
<name>A0AA85IXU4_TRIRE</name>
<reference evidence="20" key="1">
    <citation type="submission" date="2022-06" db="EMBL/GenBank/DDBJ databases">
        <authorList>
            <person name="Berger JAMES D."/>
            <person name="Berger JAMES D."/>
        </authorList>
    </citation>
    <scope>NUCLEOTIDE SEQUENCE [LARGE SCALE GENOMIC DNA]</scope>
</reference>
<keyword evidence="12" id="KW-0810">Translation regulation</keyword>
<feature type="compositionally biased region" description="Basic and acidic residues" evidence="18">
    <location>
        <begin position="332"/>
        <end position="351"/>
    </location>
</feature>
<feature type="region of interest" description="Disordered" evidence="18">
    <location>
        <begin position="291"/>
        <end position="351"/>
    </location>
</feature>
<dbReference type="GO" id="GO:0006397">
    <property type="term" value="P:mRNA processing"/>
    <property type="evidence" value="ECO:0007669"/>
    <property type="project" value="UniProtKB-KW"/>
</dbReference>
<dbReference type="AlphaFoldDB" id="A0AA85IXU4"/>
<dbReference type="GO" id="GO:0003729">
    <property type="term" value="F:mRNA binding"/>
    <property type="evidence" value="ECO:0007669"/>
    <property type="project" value="InterPro"/>
</dbReference>
<feature type="domain" description="Btz" evidence="19">
    <location>
        <begin position="192"/>
        <end position="294"/>
    </location>
</feature>
<dbReference type="GO" id="GO:0030425">
    <property type="term" value="C:dendrite"/>
    <property type="evidence" value="ECO:0007669"/>
    <property type="project" value="UniProtKB-SubCell"/>
</dbReference>
<protein>
    <recommendedName>
        <fullName evidence="6">Protein CASC3</fullName>
    </recommendedName>
</protein>
<accession>A0AA85IXU4</accession>
<evidence type="ECO:0000256" key="8">
    <source>
        <dbReference type="ARBA" id="ARBA00022490"/>
    </source>
</evidence>
<reference evidence="21" key="2">
    <citation type="submission" date="2023-11" db="UniProtKB">
        <authorList>
            <consortium name="WormBaseParasite"/>
        </authorList>
    </citation>
    <scope>IDENTIFICATION</scope>
</reference>
<evidence type="ECO:0000256" key="3">
    <source>
        <dbReference type="ARBA" id="ARBA00004324"/>
    </source>
</evidence>
<evidence type="ECO:0000256" key="7">
    <source>
        <dbReference type="ARBA" id="ARBA00022448"/>
    </source>
</evidence>
<dbReference type="GO" id="GO:0016607">
    <property type="term" value="C:nuclear speck"/>
    <property type="evidence" value="ECO:0007669"/>
    <property type="project" value="UniProtKB-SubCell"/>
</dbReference>
<feature type="compositionally biased region" description="Polar residues" evidence="18">
    <location>
        <begin position="200"/>
        <end position="218"/>
    </location>
</feature>
<feature type="region of interest" description="Disordered" evidence="18">
    <location>
        <begin position="200"/>
        <end position="226"/>
    </location>
</feature>
<feature type="compositionally biased region" description="Polar residues" evidence="18">
    <location>
        <begin position="296"/>
        <end position="331"/>
    </location>
</feature>
<dbReference type="PANTHER" id="PTHR13434:SF0">
    <property type="entry name" value="PROTEIN CASC3"/>
    <property type="match status" value="1"/>
</dbReference>
<evidence type="ECO:0000256" key="12">
    <source>
        <dbReference type="ARBA" id="ARBA00022845"/>
    </source>
</evidence>
<dbReference type="WBParaSite" id="TREG1_11550.1">
    <property type="protein sequence ID" value="TREG1_11550.1"/>
    <property type="gene ID" value="TREG1_11550"/>
</dbReference>
<dbReference type="GO" id="GO:0006417">
    <property type="term" value="P:regulation of translation"/>
    <property type="evidence" value="ECO:0007669"/>
    <property type="project" value="UniProtKB-KW"/>
</dbReference>
<evidence type="ECO:0000256" key="4">
    <source>
        <dbReference type="ARBA" id="ARBA00004556"/>
    </source>
</evidence>
<feature type="region of interest" description="Disordered" evidence="18">
    <location>
        <begin position="490"/>
        <end position="556"/>
    </location>
</feature>